<gene>
    <name evidence="2" type="ORF">CLV81_1913</name>
</gene>
<dbReference type="RefSeq" id="WP_106144758.1">
    <property type="nucleotide sequence ID" value="NZ_PVYX01000001.1"/>
</dbReference>
<reference evidence="2 3" key="1">
    <citation type="submission" date="2018-03" db="EMBL/GenBank/DDBJ databases">
        <title>Genomic Encyclopedia of Archaeal and Bacterial Type Strains, Phase II (KMG-II): from individual species to whole genera.</title>
        <authorList>
            <person name="Goeker M."/>
        </authorList>
    </citation>
    <scope>NUCLEOTIDE SEQUENCE [LARGE SCALE GENOMIC DNA]</scope>
    <source>
        <strain evidence="2 3">DSM 25027</strain>
    </source>
</reference>
<evidence type="ECO:0000313" key="3">
    <source>
        <dbReference type="Proteomes" id="UP000237640"/>
    </source>
</evidence>
<dbReference type="AlphaFoldDB" id="A0A2T0MK22"/>
<accession>A0A2T0MK22</accession>
<comment type="caution">
    <text evidence="2">The sequence shown here is derived from an EMBL/GenBank/DDBJ whole genome shotgun (WGS) entry which is preliminary data.</text>
</comment>
<feature type="chain" id="PRO_5015636175" description="Beta-lactamase family protein" evidence="1">
    <location>
        <begin position="22"/>
        <end position="344"/>
    </location>
</feature>
<organism evidence="2 3">
    <name type="scientific">Flagellimonas meridianipacifica</name>
    <dbReference type="NCBI Taxonomy" id="1080225"/>
    <lineage>
        <taxon>Bacteria</taxon>
        <taxon>Pseudomonadati</taxon>
        <taxon>Bacteroidota</taxon>
        <taxon>Flavobacteriia</taxon>
        <taxon>Flavobacteriales</taxon>
        <taxon>Flavobacteriaceae</taxon>
        <taxon>Flagellimonas</taxon>
    </lineage>
</organism>
<keyword evidence="1" id="KW-0732">Signal</keyword>
<keyword evidence="3" id="KW-1185">Reference proteome</keyword>
<name>A0A2T0MK22_9FLAO</name>
<proteinExistence type="predicted"/>
<dbReference type="Proteomes" id="UP000237640">
    <property type="component" value="Unassembled WGS sequence"/>
</dbReference>
<dbReference type="EMBL" id="PVYX01000001">
    <property type="protein sequence ID" value="PRX57899.1"/>
    <property type="molecule type" value="Genomic_DNA"/>
</dbReference>
<evidence type="ECO:0000256" key="1">
    <source>
        <dbReference type="SAM" id="SignalP"/>
    </source>
</evidence>
<evidence type="ECO:0000313" key="2">
    <source>
        <dbReference type="EMBL" id="PRX57899.1"/>
    </source>
</evidence>
<feature type="signal peptide" evidence="1">
    <location>
        <begin position="1"/>
        <end position="21"/>
    </location>
</feature>
<sequence>MKQLKALILISYLCIGFCTNAQELYEDPQGQFIMDLYDGLKGMEQQNALVYQFKNAGYSIIAQKTENTNDIDSAYKTSVENLSGSGLRNLVPLEKTKQMLINGNKVIKTTYQGDYSTEGIVVKLIGIAYAIALEENTLSLISVLNDSSYKKSMGFIENTLHSIRMPSQDASGITHEETLELSVQEILKDSLDETSLEPTSVVYDGISFTLPPGWMNQKKSRSDAENIIGKFNNEDLAAGGFVMGLKGIIWNIKRANQVAFDVGKNALSESELVQSKEIVLGKKKKGYLYEYDGIVINEGKEVKMKAMTMVHKVKKHFLVYFVSTGNLNSTKIEEDLLAIANSAN</sequence>
<protein>
    <recommendedName>
        <fullName evidence="4">Beta-lactamase family protein</fullName>
    </recommendedName>
</protein>
<evidence type="ECO:0008006" key="4">
    <source>
        <dbReference type="Google" id="ProtNLM"/>
    </source>
</evidence>